<dbReference type="Proteomes" id="UP000704762">
    <property type="component" value="Unassembled WGS sequence"/>
</dbReference>
<dbReference type="Pfam" id="PF21645">
    <property type="entry name" value="FakA-like_M"/>
    <property type="match status" value="1"/>
</dbReference>
<gene>
    <name evidence="2" type="ORF">JOE57_003263</name>
</gene>
<protein>
    <submittedName>
        <fullName evidence="2">DAK2 domain fusion protein YloV</fullName>
    </submittedName>
</protein>
<dbReference type="PANTHER" id="PTHR33434">
    <property type="entry name" value="DEGV DOMAIN-CONTAINING PROTEIN DR_1986-RELATED"/>
    <property type="match status" value="1"/>
</dbReference>
<keyword evidence="3" id="KW-1185">Reference proteome</keyword>
<comment type="caution">
    <text evidence="2">The sequence shown here is derived from an EMBL/GenBank/DDBJ whole genome shotgun (WGS) entry which is preliminary data.</text>
</comment>
<name>A0ABS2RMZ0_9ACTN</name>
<proteinExistence type="predicted"/>
<evidence type="ECO:0000313" key="2">
    <source>
        <dbReference type="EMBL" id="MBM7800342.1"/>
    </source>
</evidence>
<feature type="domain" description="DhaL" evidence="1">
    <location>
        <begin position="16"/>
        <end position="210"/>
    </location>
</feature>
<dbReference type="Gene3D" id="1.25.40.340">
    <property type="match status" value="1"/>
</dbReference>
<reference evidence="2 3" key="1">
    <citation type="submission" date="2021-01" db="EMBL/GenBank/DDBJ databases">
        <title>Sequencing the genomes of 1000 actinobacteria strains.</title>
        <authorList>
            <person name="Klenk H.-P."/>
        </authorList>
    </citation>
    <scope>NUCLEOTIDE SEQUENCE [LARGE SCALE GENOMIC DNA]</scope>
    <source>
        <strain evidence="2 3">DSM 18662</strain>
    </source>
</reference>
<evidence type="ECO:0000259" key="1">
    <source>
        <dbReference type="PROSITE" id="PS51480"/>
    </source>
</evidence>
<dbReference type="InterPro" id="IPR033470">
    <property type="entry name" value="FakA-like_C"/>
</dbReference>
<dbReference type="SMART" id="SM01120">
    <property type="entry name" value="Dak2"/>
    <property type="match status" value="1"/>
</dbReference>
<dbReference type="SUPFAM" id="SSF101473">
    <property type="entry name" value="DhaL-like"/>
    <property type="match status" value="1"/>
</dbReference>
<dbReference type="RefSeq" id="WP_204919645.1">
    <property type="nucleotide sequence ID" value="NZ_BAAAQP010000003.1"/>
</dbReference>
<dbReference type="EMBL" id="JAFBCF010000001">
    <property type="protein sequence ID" value="MBM7800342.1"/>
    <property type="molecule type" value="Genomic_DNA"/>
</dbReference>
<dbReference type="InterPro" id="IPR036117">
    <property type="entry name" value="DhaL_dom_sf"/>
</dbReference>
<dbReference type="Pfam" id="PF02734">
    <property type="entry name" value="Dak2"/>
    <property type="match status" value="1"/>
</dbReference>
<dbReference type="Pfam" id="PF13684">
    <property type="entry name" value="FakA-like_C"/>
    <property type="match status" value="1"/>
</dbReference>
<dbReference type="SMART" id="SM01121">
    <property type="entry name" value="Dak1_2"/>
    <property type="match status" value="1"/>
</dbReference>
<dbReference type="PROSITE" id="PS51480">
    <property type="entry name" value="DHAL"/>
    <property type="match status" value="1"/>
</dbReference>
<dbReference type="PANTHER" id="PTHR33434:SF4">
    <property type="entry name" value="PHOSPHATASE PROTEIN"/>
    <property type="match status" value="1"/>
</dbReference>
<dbReference type="InterPro" id="IPR050270">
    <property type="entry name" value="DegV_domain_contain"/>
</dbReference>
<organism evidence="2 3">
    <name type="scientific">Microlunatus panaciterrae</name>
    <dbReference type="NCBI Taxonomy" id="400768"/>
    <lineage>
        <taxon>Bacteria</taxon>
        <taxon>Bacillati</taxon>
        <taxon>Actinomycetota</taxon>
        <taxon>Actinomycetes</taxon>
        <taxon>Propionibacteriales</taxon>
        <taxon>Propionibacteriaceae</taxon>
        <taxon>Microlunatus</taxon>
    </lineage>
</organism>
<accession>A0ABS2RMZ0</accession>
<dbReference type="InterPro" id="IPR048394">
    <property type="entry name" value="FakA-like_M"/>
</dbReference>
<dbReference type="InterPro" id="IPR004007">
    <property type="entry name" value="DhaL_dom"/>
</dbReference>
<evidence type="ECO:0000313" key="3">
    <source>
        <dbReference type="Proteomes" id="UP000704762"/>
    </source>
</evidence>
<sequence length="532" mass="54696">MPTDHAAGGRPLTLWAACDAWLRRASEVIGDSADALNAMNVFPVSDSDTGSNLKLTLAGVARAVPHFTREALDDVVQAAILSAHGNSGAIVAEMFTSICRSLEHRGDRLRLVPPGGVIAALLRTVAAAATQAVARPVAGTILTVADEAARSAEEAAAAAPADALAVAVAAQNGARLALERTPEQLEVLRRAGVVDAGGQAYVLLLDVLVEVLGGPRAEPLAGLPVAAPVHRPVLRELEYEVMYALRGAGRAALDELRRLLSELGNSVVIVGDHAVAQVHVHLAQPGAAIEAALGRGRLSRIRVTALAGSAAVPAGSRTVISIVAGEGLAEAVTGLGGTPLLLARGPVTVDQLAQVLEQSSGEIVILPNDMENLEIARHLATEFRSRDRRIAVIPTVAQVQGLAAIAVHEPSAEFESAVVAMSSAAGHARHGAVTIAESPAMTMAGRCEVGDVLGVVDGDFVVIGDSVSAVALEVVERLLSAGGELLTLITGAGADPELAKTVETAVRRGHDGVDVETLDGHQQRYLLLVGVE</sequence>